<feature type="non-terminal residue" evidence="3">
    <location>
        <position position="89"/>
    </location>
</feature>
<evidence type="ECO:0000313" key="3">
    <source>
        <dbReference type="EMBL" id="GAF98275.1"/>
    </source>
</evidence>
<organism evidence="3">
    <name type="scientific">marine sediment metagenome</name>
    <dbReference type="NCBI Taxonomy" id="412755"/>
    <lineage>
        <taxon>unclassified sequences</taxon>
        <taxon>metagenomes</taxon>
        <taxon>ecological metagenomes</taxon>
    </lineage>
</organism>
<protein>
    <recommendedName>
        <fullName evidence="4">Cell division protein FtsL</fullName>
    </recommendedName>
</protein>
<evidence type="ECO:0000256" key="1">
    <source>
        <dbReference type="SAM" id="Coils"/>
    </source>
</evidence>
<feature type="region of interest" description="Disordered" evidence="2">
    <location>
        <begin position="69"/>
        <end position="89"/>
    </location>
</feature>
<sequence length="89" mass="10182">MIRWKKERLFLVAVILLSAALALLGWGYYKVSQLEHELASLKSQYNLLQDNYNELEGRYGKVWTEQPVTSAESEQSLTVPYTSISEGEV</sequence>
<dbReference type="AlphaFoldDB" id="X0VCG3"/>
<dbReference type="EMBL" id="BARS01014940">
    <property type="protein sequence ID" value="GAF98275.1"/>
    <property type="molecule type" value="Genomic_DNA"/>
</dbReference>
<accession>X0VCG3</accession>
<evidence type="ECO:0000256" key="2">
    <source>
        <dbReference type="SAM" id="MobiDB-lite"/>
    </source>
</evidence>
<gene>
    <name evidence="3" type="ORF">S01H1_24811</name>
</gene>
<proteinExistence type="predicted"/>
<keyword evidence="1" id="KW-0175">Coiled coil</keyword>
<feature type="coiled-coil region" evidence="1">
    <location>
        <begin position="31"/>
        <end position="58"/>
    </location>
</feature>
<comment type="caution">
    <text evidence="3">The sequence shown here is derived from an EMBL/GenBank/DDBJ whole genome shotgun (WGS) entry which is preliminary data.</text>
</comment>
<reference evidence="3" key="1">
    <citation type="journal article" date="2014" name="Front. Microbiol.">
        <title>High frequency of phylogenetically diverse reductive dehalogenase-homologous genes in deep subseafloor sedimentary metagenomes.</title>
        <authorList>
            <person name="Kawai M."/>
            <person name="Futagami T."/>
            <person name="Toyoda A."/>
            <person name="Takaki Y."/>
            <person name="Nishi S."/>
            <person name="Hori S."/>
            <person name="Arai W."/>
            <person name="Tsubouchi T."/>
            <person name="Morono Y."/>
            <person name="Uchiyama I."/>
            <person name="Ito T."/>
            <person name="Fujiyama A."/>
            <person name="Inagaki F."/>
            <person name="Takami H."/>
        </authorList>
    </citation>
    <scope>NUCLEOTIDE SEQUENCE</scope>
    <source>
        <strain evidence="3">Expedition CK06-06</strain>
    </source>
</reference>
<evidence type="ECO:0008006" key="4">
    <source>
        <dbReference type="Google" id="ProtNLM"/>
    </source>
</evidence>
<name>X0VCG3_9ZZZZ</name>